<sequence length="111" mass="12248">MQLQSLPTDVVQNRWGYQLGVLHAALDRLDALHEDWLRTRDGLPADARPGTPVFDDALAEHHAESWSYLDDWAAHGHALRDINSAARHTSSPLAPPPTAVPANGRTTSVRR</sequence>
<proteinExistence type="predicted"/>
<reference evidence="1" key="1">
    <citation type="submission" date="2022-10" db="EMBL/GenBank/DDBJ databases">
        <title>The complete genomes of actinobacterial strains from the NBC collection.</title>
        <authorList>
            <person name="Joergensen T.S."/>
            <person name="Alvarez Arevalo M."/>
            <person name="Sterndorff E.B."/>
            <person name="Faurdal D."/>
            <person name="Vuksanovic O."/>
            <person name="Mourched A.-S."/>
            <person name="Charusanti P."/>
            <person name="Shaw S."/>
            <person name="Blin K."/>
            <person name="Weber T."/>
        </authorList>
    </citation>
    <scope>NUCLEOTIDE SEQUENCE</scope>
    <source>
        <strain evidence="1">NBC 01771</strain>
    </source>
</reference>
<evidence type="ECO:0000313" key="1">
    <source>
        <dbReference type="EMBL" id="WSC01547.1"/>
    </source>
</evidence>
<accession>A0ACD4ZU43</accession>
<keyword evidence="2" id="KW-1185">Reference proteome</keyword>
<gene>
    <name evidence="1" type="ORF">OG835_34105</name>
</gene>
<evidence type="ECO:0000313" key="2">
    <source>
        <dbReference type="Proteomes" id="UP001348369"/>
    </source>
</evidence>
<name>A0ACD4ZU43_9ACTN</name>
<dbReference type="Proteomes" id="UP001348369">
    <property type="component" value="Chromosome"/>
</dbReference>
<protein>
    <submittedName>
        <fullName evidence="1">Uncharacterized protein</fullName>
    </submittedName>
</protein>
<dbReference type="EMBL" id="CP109109">
    <property type="protein sequence ID" value="WSC01547.1"/>
    <property type="molecule type" value="Genomic_DNA"/>
</dbReference>
<organism evidence="1 2">
    <name type="scientific">Streptomyces scopuliridis</name>
    <dbReference type="NCBI Taxonomy" id="452529"/>
    <lineage>
        <taxon>Bacteria</taxon>
        <taxon>Bacillati</taxon>
        <taxon>Actinomycetota</taxon>
        <taxon>Actinomycetes</taxon>
        <taxon>Kitasatosporales</taxon>
        <taxon>Streptomycetaceae</taxon>
        <taxon>Streptomyces</taxon>
    </lineage>
</organism>